<dbReference type="GO" id="GO:0005886">
    <property type="term" value="C:plasma membrane"/>
    <property type="evidence" value="ECO:0007669"/>
    <property type="project" value="UniProtKB-SubCell"/>
</dbReference>
<reference evidence="3 4" key="1">
    <citation type="submission" date="2020-08" db="EMBL/GenBank/DDBJ databases">
        <title>Genomic Encyclopedia of Type Strains, Phase IV (KMG-IV): sequencing the most valuable type-strain genomes for metagenomic binning, comparative biology and taxonomic classification.</title>
        <authorList>
            <person name="Goeker M."/>
        </authorList>
    </citation>
    <scope>NUCLEOTIDE SEQUENCE [LARGE SCALE GENOMIC DNA]</scope>
    <source>
        <strain evidence="3 4">DSM 24696</strain>
    </source>
</reference>
<keyword evidence="4" id="KW-1185">Reference proteome</keyword>
<keyword evidence="2" id="KW-0520">NAD</keyword>
<feature type="transmembrane region" description="Helical" evidence="2">
    <location>
        <begin position="32"/>
        <end position="49"/>
    </location>
</feature>
<dbReference type="AlphaFoldDB" id="A0A840QRH2"/>
<dbReference type="GO" id="GO:0008137">
    <property type="term" value="F:NADH dehydrogenase (ubiquinone) activity"/>
    <property type="evidence" value="ECO:0007669"/>
    <property type="project" value="UniProtKB-UniRule"/>
</dbReference>
<comment type="function">
    <text evidence="2">NDH-1 shuttles electrons from NADH, via FMN and iron-sulfur (Fe-S) centers, to quinones in the respiratory chain. Couples the redox reaction to proton translocation (for every two electrons transferred, four hydrogen ions are translocated across the cytoplasmic membrane), and thus conserves the redox energy in a proton gradient.</text>
</comment>
<accession>A0A840QRH2</accession>
<feature type="transmembrane region" description="Helical" evidence="2">
    <location>
        <begin position="94"/>
        <end position="114"/>
    </location>
</feature>
<dbReference type="EMBL" id="JACHHB010000010">
    <property type="protein sequence ID" value="MBB5174062.1"/>
    <property type="molecule type" value="Genomic_DNA"/>
</dbReference>
<protein>
    <recommendedName>
        <fullName evidence="2">NADH-quinone oxidoreductase subunit J</fullName>
        <ecNumber evidence="2">7.1.1.-</ecNumber>
    </recommendedName>
</protein>
<evidence type="ECO:0000313" key="4">
    <source>
        <dbReference type="Proteomes" id="UP000551878"/>
    </source>
</evidence>
<keyword evidence="2" id="KW-0472">Membrane</keyword>
<keyword evidence="2" id="KW-1133">Transmembrane helix</keyword>
<comment type="caution">
    <text evidence="3">The sequence shown here is derived from an EMBL/GenBank/DDBJ whole genome shotgun (WGS) entry which is preliminary data.</text>
</comment>
<evidence type="ECO:0000256" key="1">
    <source>
        <dbReference type="ARBA" id="ARBA00005698"/>
    </source>
</evidence>
<comment type="similarity">
    <text evidence="1 2">Belongs to the complex I subunit 6 family.</text>
</comment>
<organism evidence="3 4">
    <name type="scientific">Texcoconibacillus texcoconensis</name>
    <dbReference type="NCBI Taxonomy" id="1095777"/>
    <lineage>
        <taxon>Bacteria</taxon>
        <taxon>Bacillati</taxon>
        <taxon>Bacillota</taxon>
        <taxon>Bacilli</taxon>
        <taxon>Bacillales</taxon>
        <taxon>Bacillaceae</taxon>
        <taxon>Texcoconibacillus</taxon>
    </lineage>
</organism>
<comment type="subcellular location">
    <subcellularLocation>
        <location evidence="2">Cell membrane</location>
        <topology evidence="2">Multi-pass membrane protein</topology>
    </subcellularLocation>
</comment>
<dbReference type="Gene3D" id="1.20.120.1200">
    <property type="entry name" value="NADH-ubiquinone/plastoquinone oxidoreductase chain 6, subunit NuoJ"/>
    <property type="match status" value="1"/>
</dbReference>
<name>A0A840QRH2_9BACI</name>
<dbReference type="Pfam" id="PF00499">
    <property type="entry name" value="Oxidored_q3"/>
    <property type="match status" value="1"/>
</dbReference>
<gene>
    <name evidence="3" type="ORF">HNQ41_002256</name>
</gene>
<dbReference type="RefSeq" id="WP_184664500.1">
    <property type="nucleotide sequence ID" value="NZ_JACHHB010000010.1"/>
</dbReference>
<comment type="catalytic activity">
    <reaction evidence="2">
        <text>a quinone + NADH + 5 H(+)(in) = a quinol + NAD(+) + 4 H(+)(out)</text>
        <dbReference type="Rhea" id="RHEA:57888"/>
        <dbReference type="ChEBI" id="CHEBI:15378"/>
        <dbReference type="ChEBI" id="CHEBI:24646"/>
        <dbReference type="ChEBI" id="CHEBI:57540"/>
        <dbReference type="ChEBI" id="CHEBI:57945"/>
        <dbReference type="ChEBI" id="CHEBI:132124"/>
    </reaction>
</comment>
<keyword evidence="2" id="KW-0812">Transmembrane</keyword>
<keyword evidence="2" id="KW-1003">Cell membrane</keyword>
<dbReference type="InterPro" id="IPR001457">
    <property type="entry name" value="NADH_UbQ/plastoQ_OxRdtase_su6"/>
</dbReference>
<dbReference type="EC" id="7.1.1.-" evidence="2"/>
<feature type="transmembrane region" description="Helical" evidence="2">
    <location>
        <begin position="6"/>
        <end position="25"/>
    </location>
</feature>
<dbReference type="PANTHER" id="PTHR33269:SF17">
    <property type="entry name" value="NADH-UBIQUINONE OXIDOREDUCTASE CHAIN 6"/>
    <property type="match status" value="1"/>
</dbReference>
<dbReference type="PANTHER" id="PTHR33269">
    <property type="entry name" value="NADH-UBIQUINONE OXIDOREDUCTASE CHAIN 6"/>
    <property type="match status" value="1"/>
</dbReference>
<feature type="transmembrane region" description="Helical" evidence="2">
    <location>
        <begin position="55"/>
        <end position="74"/>
    </location>
</feature>
<evidence type="ECO:0000313" key="3">
    <source>
        <dbReference type="EMBL" id="MBB5174062.1"/>
    </source>
</evidence>
<proteinExistence type="inferred from homology"/>
<keyword evidence="2" id="KW-0874">Quinone</keyword>
<dbReference type="GO" id="GO:0048038">
    <property type="term" value="F:quinone binding"/>
    <property type="evidence" value="ECO:0007669"/>
    <property type="project" value="UniProtKB-UniRule"/>
</dbReference>
<dbReference type="Proteomes" id="UP000551878">
    <property type="component" value="Unassembled WGS sequence"/>
</dbReference>
<feature type="transmembrane region" description="Helical" evidence="2">
    <location>
        <begin position="134"/>
        <end position="160"/>
    </location>
</feature>
<dbReference type="InterPro" id="IPR042106">
    <property type="entry name" value="Nuo/plastoQ_OxRdtase_6_NuoJ"/>
</dbReference>
<evidence type="ECO:0000256" key="2">
    <source>
        <dbReference type="RuleBase" id="RU004429"/>
    </source>
</evidence>
<sequence length="167" mass="18041">MTGQEIMFIILALIAICCASLVIVLKRISHRVLSMAFCSFAIAGLYFLLRAEFLGIIQIMVYVGGLTVLFVFAVMMTDHRTTTFVPERSKVFKFVSFIGVGSLLSIMLIGILGMDLPAGTEPFIGTAEAIGLELYGNYVIAFLGVGILLLAALIGAIVIARKEADEQ</sequence>